<feature type="region of interest" description="Disordered" evidence="12">
    <location>
        <begin position="496"/>
        <end position="516"/>
    </location>
</feature>
<evidence type="ECO:0000256" key="2">
    <source>
        <dbReference type="ARBA" id="ARBA00010651"/>
    </source>
</evidence>
<keyword evidence="15" id="KW-1185">Reference proteome</keyword>
<comment type="caution">
    <text evidence="14">The sequence shown here is derived from an EMBL/GenBank/DDBJ whole genome shotgun (WGS) entry which is preliminary data.</text>
</comment>
<keyword evidence="7" id="KW-0408">Iron</keyword>
<keyword evidence="8" id="KW-0411">Iron-sulfur</keyword>
<keyword evidence="9" id="KW-0472">Membrane</keyword>
<dbReference type="PRINTS" id="PR00162">
    <property type="entry name" value="RIESKE"/>
</dbReference>
<dbReference type="InterPro" id="IPR036922">
    <property type="entry name" value="Rieske_2Fe-2S_sf"/>
</dbReference>
<evidence type="ECO:0000256" key="4">
    <source>
        <dbReference type="ARBA" id="ARBA00022714"/>
    </source>
</evidence>
<feature type="region of interest" description="Disordered" evidence="12">
    <location>
        <begin position="1"/>
        <end position="103"/>
    </location>
</feature>
<keyword evidence="6" id="KW-1133">Transmembrane helix</keyword>
<feature type="domain" description="Rieske" evidence="13">
    <location>
        <begin position="1031"/>
        <end position="1125"/>
    </location>
</feature>
<dbReference type="CDD" id="cd03470">
    <property type="entry name" value="Rieske_cytochrome_bc1"/>
    <property type="match status" value="1"/>
</dbReference>
<accession>A0ABN9TH60</accession>
<keyword evidence="5" id="KW-0479">Metal-binding</keyword>
<evidence type="ECO:0000256" key="7">
    <source>
        <dbReference type="ARBA" id="ARBA00023004"/>
    </source>
</evidence>
<feature type="region of interest" description="Disordered" evidence="12">
    <location>
        <begin position="939"/>
        <end position="958"/>
    </location>
</feature>
<gene>
    <name evidence="14" type="ORF">PCOR1329_LOCUS39084</name>
</gene>
<organism evidence="14 15">
    <name type="scientific">Prorocentrum cordatum</name>
    <dbReference type="NCBI Taxonomy" id="2364126"/>
    <lineage>
        <taxon>Eukaryota</taxon>
        <taxon>Sar</taxon>
        <taxon>Alveolata</taxon>
        <taxon>Dinophyceae</taxon>
        <taxon>Prorocentrales</taxon>
        <taxon>Prorocentraceae</taxon>
        <taxon>Prorocentrum</taxon>
    </lineage>
</organism>
<feature type="compositionally biased region" description="Low complexity" evidence="12">
    <location>
        <begin position="205"/>
        <end position="228"/>
    </location>
</feature>
<feature type="region of interest" description="Disordered" evidence="12">
    <location>
        <begin position="882"/>
        <end position="902"/>
    </location>
</feature>
<feature type="non-terminal residue" evidence="14">
    <location>
        <position position="1"/>
    </location>
</feature>
<dbReference type="InterPro" id="IPR006317">
    <property type="entry name" value="Ubiquinol_cyt_c_Rdtase_Fe-S-su"/>
</dbReference>
<keyword evidence="3" id="KW-0812">Transmembrane</keyword>
<keyword evidence="10" id="KW-1015">Disulfide bond</keyword>
<dbReference type="PROSITE" id="PS51296">
    <property type="entry name" value="RIESKE"/>
    <property type="match status" value="1"/>
</dbReference>
<dbReference type="SUPFAM" id="SSF50022">
    <property type="entry name" value="ISP domain"/>
    <property type="match status" value="1"/>
</dbReference>
<dbReference type="NCBIfam" id="TIGR01416">
    <property type="entry name" value="Rieske_proteo"/>
    <property type="match status" value="1"/>
</dbReference>
<evidence type="ECO:0000256" key="1">
    <source>
        <dbReference type="ARBA" id="ARBA00004167"/>
    </source>
</evidence>
<evidence type="ECO:0000256" key="3">
    <source>
        <dbReference type="ARBA" id="ARBA00022692"/>
    </source>
</evidence>
<evidence type="ECO:0000256" key="9">
    <source>
        <dbReference type="ARBA" id="ARBA00023136"/>
    </source>
</evidence>
<comment type="subcellular location">
    <subcellularLocation>
        <location evidence="1">Membrane</location>
        <topology evidence="1">Single-pass membrane protein</topology>
    </subcellularLocation>
</comment>
<evidence type="ECO:0000313" key="14">
    <source>
        <dbReference type="EMBL" id="CAK0845235.1"/>
    </source>
</evidence>
<evidence type="ECO:0000256" key="5">
    <source>
        <dbReference type="ARBA" id="ARBA00022723"/>
    </source>
</evidence>
<evidence type="ECO:0000256" key="8">
    <source>
        <dbReference type="ARBA" id="ARBA00023014"/>
    </source>
</evidence>
<dbReference type="InterPro" id="IPR017941">
    <property type="entry name" value="Rieske_2Fe-2S"/>
</dbReference>
<dbReference type="InterPro" id="IPR005805">
    <property type="entry name" value="Rieske_Fe-S_prot_C"/>
</dbReference>
<dbReference type="Gene3D" id="2.102.10.10">
    <property type="entry name" value="Rieske [2Fe-2S] iron-sulphur domain"/>
    <property type="match status" value="1"/>
</dbReference>
<feature type="compositionally biased region" description="Low complexity" evidence="12">
    <location>
        <begin position="75"/>
        <end position="89"/>
    </location>
</feature>
<name>A0ABN9TH60_9DINO</name>
<evidence type="ECO:0000256" key="12">
    <source>
        <dbReference type="SAM" id="MobiDB-lite"/>
    </source>
</evidence>
<dbReference type="PANTHER" id="PTHR10134">
    <property type="entry name" value="CYTOCHROME B-C1 COMPLEX SUBUNIT RIESKE, MITOCHONDRIAL"/>
    <property type="match status" value="1"/>
</dbReference>
<reference evidence="14" key="1">
    <citation type="submission" date="2023-10" db="EMBL/GenBank/DDBJ databases">
        <authorList>
            <person name="Chen Y."/>
            <person name="Shah S."/>
            <person name="Dougan E. K."/>
            <person name="Thang M."/>
            <person name="Chan C."/>
        </authorList>
    </citation>
    <scope>NUCLEOTIDE SEQUENCE [LARGE SCALE GENOMIC DNA]</scope>
</reference>
<feature type="region of interest" description="Disordered" evidence="12">
    <location>
        <begin position="428"/>
        <end position="455"/>
    </location>
</feature>
<sequence>VRAGEGEGLEIVSPYIAPGLAPYSPTEVADGSDLMDLVPTLPTERATFSSEPTVVPSSQAGSQAQRRLPPPPQAPRLGLPGVPGSPSSPTELPAPTSPGLTEAGLDLGAELDLGLGLAPLGQVPSPTVLPEPTSPTEVPAPTEAGDEEDDRMRLLEPASPVDGPEPLEERAPTTPAESYEDLLDLGGGAAARPASSPTEIPAPTSPVSEAAAALPSLAMPSSRSLRPPTTVASSAASRLPPGVAHEPLLPPSSPTEVPVPTEAGDELHLGGDLGLPPPGAARPASLFRPMAALQARFLMPINNNMIDSDFNPPSSEKPMYLNEFINQSPAQHQEDMKNAKRQPVVHDTKDLIRSHAADPHNKYGMAEWVHVHYDITREPTFPRKPDLSKGELAAGATVTRTDVWHDPKEPAITSVAKFSPENFRPVGWAENAPQPTTTCPEGYLDNPRSDESESANRHMKRILGLPRHRKRVTPKAVLVGLGLDFATAPIGSAAPELAEGSPEAWRGGGEGSLASAQPTGWSTEFVVVLVVSSFAYGIVVGGFFVKSSRTEVPPLGAMAVRTTGQFHYVRYNVGGPAIYHERLTLLPGYILAPGDDDYAESDLAGGDLRSVRDSAGQGDAIVGVAAHSLYKFRRLPSAAVVWAAVRRGVAQGHGPLPPSPFNLELSADNVLGVAAGVLALPDPLGAAPAAAAPGALALAGAAAPPAGAPGPPAAVAAAPEGGVGALAAAFGAGPAALPAAADPPGVGGAAAAPAAPGVAGPDPRVMATVLDARGLRDMPFSGAVKRQTETPGADWPVRGPRTTMRVPHFMLRMAGGAMAWHNRWMAMMQALETDDAAKLHETLCRVIETSLCHDQLIICELASYEFLSRQLQLVEERFFEERARRTHPAPRAKGQAKDGAASAAADASSEIGHFLGAGETMGNLCICPALMDWIADQMKSEEQETEEDTDEAEEHVGEEGKVMKRGFRLSTSGFVMMSITRAVVCKLLHGMWPAMDVFAAGVVEVDLRPVRLGQNFVVKWRNKPVFIRKRTQAMIDSATKDDCLAPSMREPATDAQRCKKSEWLICIGVCTHLGCIPQPDAGNYGGYFCPCHGSHYDHAGRIRQGPAPKNLEVPPHSFIDEFTVKLG</sequence>
<evidence type="ECO:0000256" key="10">
    <source>
        <dbReference type="ARBA" id="ARBA00023157"/>
    </source>
</evidence>
<protein>
    <recommendedName>
        <fullName evidence="13">Rieske domain-containing protein</fullName>
    </recommendedName>
</protein>
<dbReference type="Proteomes" id="UP001189429">
    <property type="component" value="Unassembled WGS sequence"/>
</dbReference>
<evidence type="ECO:0000256" key="11">
    <source>
        <dbReference type="ARBA" id="ARBA00034078"/>
    </source>
</evidence>
<evidence type="ECO:0000259" key="13">
    <source>
        <dbReference type="PROSITE" id="PS51296"/>
    </source>
</evidence>
<evidence type="ECO:0000313" key="15">
    <source>
        <dbReference type="Proteomes" id="UP001189429"/>
    </source>
</evidence>
<dbReference type="InterPro" id="IPR014349">
    <property type="entry name" value="Rieske_Fe-S_prot"/>
</dbReference>
<evidence type="ECO:0000256" key="6">
    <source>
        <dbReference type="ARBA" id="ARBA00022989"/>
    </source>
</evidence>
<feature type="region of interest" description="Disordered" evidence="12">
    <location>
        <begin position="118"/>
        <end position="261"/>
    </location>
</feature>
<dbReference type="Pfam" id="PF00355">
    <property type="entry name" value="Rieske"/>
    <property type="match status" value="1"/>
</dbReference>
<feature type="compositionally biased region" description="Acidic residues" evidence="12">
    <location>
        <begin position="943"/>
        <end position="953"/>
    </location>
</feature>
<feature type="compositionally biased region" description="Polar residues" evidence="12">
    <location>
        <begin position="46"/>
        <end position="62"/>
    </location>
</feature>
<keyword evidence="4" id="KW-0001">2Fe-2S</keyword>
<comment type="similarity">
    <text evidence="2">Belongs to the Rieske iron-sulfur protein family.</text>
</comment>
<proteinExistence type="inferred from homology"/>
<dbReference type="EMBL" id="CAUYUJ010014724">
    <property type="protein sequence ID" value="CAK0845235.1"/>
    <property type="molecule type" value="Genomic_DNA"/>
</dbReference>
<comment type="cofactor">
    <cofactor evidence="11">
        <name>[2Fe-2S] cluster</name>
        <dbReference type="ChEBI" id="CHEBI:190135"/>
    </cofactor>
</comment>